<evidence type="ECO:0000256" key="2">
    <source>
        <dbReference type="SAM" id="MobiDB-lite"/>
    </source>
</evidence>
<feature type="compositionally biased region" description="Polar residues" evidence="2">
    <location>
        <begin position="131"/>
        <end position="154"/>
    </location>
</feature>
<comment type="caution">
    <text evidence="3">The sequence shown here is derived from an EMBL/GenBank/DDBJ whole genome shotgun (WGS) entry which is preliminary data.</text>
</comment>
<protein>
    <submittedName>
        <fullName evidence="3">Uncharacterized protein</fullName>
    </submittedName>
</protein>
<feature type="region of interest" description="Disordered" evidence="2">
    <location>
        <begin position="325"/>
        <end position="354"/>
    </location>
</feature>
<evidence type="ECO:0000256" key="1">
    <source>
        <dbReference type="SAM" id="Coils"/>
    </source>
</evidence>
<dbReference type="Proteomes" id="UP000222542">
    <property type="component" value="Unassembled WGS sequence"/>
</dbReference>
<feature type="compositionally biased region" description="Low complexity" evidence="2">
    <location>
        <begin position="11"/>
        <end position="24"/>
    </location>
</feature>
<dbReference type="OMA" id="DNPLFCT"/>
<feature type="coiled-coil region" evidence="1">
    <location>
        <begin position="289"/>
        <end position="316"/>
    </location>
</feature>
<gene>
    <name evidence="3" type="ORF">T459_22134</name>
</gene>
<sequence length="548" mass="60427">MATSAFKSTSRRGTANSNSSSSSSKAPQLVRKRSLSVSAISRTSSKIDFESEFSNKCDNPLFCTENDKGKINEKENFGVARRSDIVEERGRTVTRGSGVKNGIGRSVSRVRGRSVSRGHYGSAYESEKELQSNNVQRLTSGKVANTSKNSSLVRNDTDRSSQAKISPGTMRQGQVTEYSEDDSASSLHISNWEDSVSACSLSEAEEKTIKAVCEQMKSVRSDQWGADTAASRIYETVRSEVRRAISDIQTDLEDAIRRNNVNAITTANVADIPPNLVNPEADELVSDIRREYARKLDESEERARKLRSDLAVEEHRGLEISRILKEILSDPKPSPPQRSRAGRKRSNERKKMSKRLTEEALTYFDECVSISTFDSSDFSAPEYPSHSSAVATSSTGVTAPVLLGSPSTMSTSSPIIAGHIQHTDGYEDSSLTANSYNDEPLLHQVEQKGSDPVRGQQIQFSFGQKSPVSNQTHEDLRSYVKHFEKDTNKDVFSLDTNSLFYDANEYKLQGHTESLLFGRVAFRNRIASGGLHLCSGGFPVTCFPFGFA</sequence>
<reference evidence="3 4" key="1">
    <citation type="journal article" date="2014" name="Nat. Genet.">
        <title>Genome sequence of the hot pepper provides insights into the evolution of pungency in Capsicum species.</title>
        <authorList>
            <person name="Kim S."/>
            <person name="Park M."/>
            <person name="Yeom S.I."/>
            <person name="Kim Y.M."/>
            <person name="Lee J.M."/>
            <person name="Lee H.A."/>
            <person name="Seo E."/>
            <person name="Choi J."/>
            <person name="Cheong K."/>
            <person name="Kim K.T."/>
            <person name="Jung K."/>
            <person name="Lee G.W."/>
            <person name="Oh S.K."/>
            <person name="Bae C."/>
            <person name="Kim S.B."/>
            <person name="Lee H.Y."/>
            <person name="Kim S.Y."/>
            <person name="Kim M.S."/>
            <person name="Kang B.C."/>
            <person name="Jo Y.D."/>
            <person name="Yang H.B."/>
            <person name="Jeong H.J."/>
            <person name="Kang W.H."/>
            <person name="Kwon J.K."/>
            <person name="Shin C."/>
            <person name="Lim J.Y."/>
            <person name="Park J.H."/>
            <person name="Huh J.H."/>
            <person name="Kim J.S."/>
            <person name="Kim B.D."/>
            <person name="Cohen O."/>
            <person name="Paran I."/>
            <person name="Suh M.C."/>
            <person name="Lee S.B."/>
            <person name="Kim Y.K."/>
            <person name="Shin Y."/>
            <person name="Noh S.J."/>
            <person name="Park J."/>
            <person name="Seo Y.S."/>
            <person name="Kwon S.Y."/>
            <person name="Kim H.A."/>
            <person name="Park J.M."/>
            <person name="Kim H.J."/>
            <person name="Choi S.B."/>
            <person name="Bosland P.W."/>
            <person name="Reeves G."/>
            <person name="Jo S.H."/>
            <person name="Lee B.W."/>
            <person name="Cho H.T."/>
            <person name="Choi H.S."/>
            <person name="Lee M.S."/>
            <person name="Yu Y."/>
            <person name="Do Choi Y."/>
            <person name="Park B.S."/>
            <person name="van Deynze A."/>
            <person name="Ashrafi H."/>
            <person name="Hill T."/>
            <person name="Kim W.T."/>
            <person name="Pai H.S."/>
            <person name="Ahn H.K."/>
            <person name="Yeam I."/>
            <person name="Giovannoni J.J."/>
            <person name="Rose J.K."/>
            <person name="Sorensen I."/>
            <person name="Lee S.J."/>
            <person name="Kim R.W."/>
            <person name="Choi I.Y."/>
            <person name="Choi B.S."/>
            <person name="Lim J.S."/>
            <person name="Lee Y.H."/>
            <person name="Choi D."/>
        </authorList>
    </citation>
    <scope>NUCLEOTIDE SEQUENCE [LARGE SCALE GENOMIC DNA]</scope>
    <source>
        <strain evidence="4">cv. CM334</strain>
    </source>
</reference>
<dbReference type="PANTHER" id="PTHR34466">
    <property type="entry name" value="OS11G0129800 PROTEIN"/>
    <property type="match status" value="1"/>
</dbReference>
<organism evidence="3 4">
    <name type="scientific">Capsicum annuum</name>
    <name type="common">Capsicum pepper</name>
    <dbReference type="NCBI Taxonomy" id="4072"/>
    <lineage>
        <taxon>Eukaryota</taxon>
        <taxon>Viridiplantae</taxon>
        <taxon>Streptophyta</taxon>
        <taxon>Embryophyta</taxon>
        <taxon>Tracheophyta</taxon>
        <taxon>Spermatophyta</taxon>
        <taxon>Magnoliopsida</taxon>
        <taxon>eudicotyledons</taxon>
        <taxon>Gunneridae</taxon>
        <taxon>Pentapetalae</taxon>
        <taxon>asterids</taxon>
        <taxon>lamiids</taxon>
        <taxon>Solanales</taxon>
        <taxon>Solanaceae</taxon>
        <taxon>Solanoideae</taxon>
        <taxon>Capsiceae</taxon>
        <taxon>Capsicum</taxon>
    </lineage>
</organism>
<feature type="compositionally biased region" description="Polar residues" evidence="2">
    <location>
        <begin position="162"/>
        <end position="177"/>
    </location>
</feature>
<dbReference type="KEGG" id="cann:107839386"/>
<keyword evidence="4" id="KW-1185">Reference proteome</keyword>
<proteinExistence type="predicted"/>
<feature type="region of interest" description="Disordered" evidence="2">
    <location>
        <begin position="95"/>
        <end position="182"/>
    </location>
</feature>
<evidence type="ECO:0000313" key="4">
    <source>
        <dbReference type="Proteomes" id="UP000222542"/>
    </source>
</evidence>
<reference evidence="3 4" key="2">
    <citation type="journal article" date="2017" name="Genome Biol.">
        <title>New reference genome sequences of hot pepper reveal the massive evolution of plant disease-resistance genes by retroduplication.</title>
        <authorList>
            <person name="Kim S."/>
            <person name="Park J."/>
            <person name="Yeom S.I."/>
            <person name="Kim Y.M."/>
            <person name="Seo E."/>
            <person name="Kim K.T."/>
            <person name="Kim M.S."/>
            <person name="Lee J.M."/>
            <person name="Cheong K."/>
            <person name="Shin H.S."/>
            <person name="Kim S.B."/>
            <person name="Han K."/>
            <person name="Lee J."/>
            <person name="Park M."/>
            <person name="Lee H.A."/>
            <person name="Lee H.Y."/>
            <person name="Lee Y."/>
            <person name="Oh S."/>
            <person name="Lee J.H."/>
            <person name="Choi E."/>
            <person name="Choi E."/>
            <person name="Lee S.E."/>
            <person name="Jeon J."/>
            <person name="Kim H."/>
            <person name="Choi G."/>
            <person name="Song H."/>
            <person name="Lee J."/>
            <person name="Lee S.C."/>
            <person name="Kwon J.K."/>
            <person name="Lee H.Y."/>
            <person name="Koo N."/>
            <person name="Hong Y."/>
            <person name="Kim R.W."/>
            <person name="Kang W.H."/>
            <person name="Huh J.H."/>
            <person name="Kang B.C."/>
            <person name="Yang T.J."/>
            <person name="Lee Y.H."/>
            <person name="Bennetzen J.L."/>
            <person name="Choi D."/>
        </authorList>
    </citation>
    <scope>NUCLEOTIDE SEQUENCE [LARGE SCALE GENOMIC DNA]</scope>
    <source>
        <strain evidence="4">cv. CM334</strain>
    </source>
</reference>
<dbReference type="OrthoDB" id="660305at2759"/>
<dbReference type="PANTHER" id="PTHR34466:SF3">
    <property type="entry name" value="OS11G0129800 PROTEIN"/>
    <property type="match status" value="1"/>
</dbReference>
<dbReference type="STRING" id="4072.A0A1U8DTI5"/>
<dbReference type="Gramene" id="PHT74857">
    <property type="protein sequence ID" value="PHT74857"/>
    <property type="gene ID" value="T459_22134"/>
</dbReference>
<keyword evidence="1" id="KW-0175">Coiled coil</keyword>
<feature type="compositionally biased region" description="Basic residues" evidence="2">
    <location>
        <begin position="340"/>
        <end position="354"/>
    </location>
</feature>
<dbReference type="AlphaFoldDB" id="A0A1U8DTI5"/>
<name>A0A1U8DTI5_CAPAN</name>
<accession>A0A1U8DTI5</accession>
<evidence type="ECO:0000313" key="3">
    <source>
        <dbReference type="EMBL" id="PHT74857.1"/>
    </source>
</evidence>
<feature type="region of interest" description="Disordered" evidence="2">
    <location>
        <begin position="1"/>
        <end position="37"/>
    </location>
</feature>
<dbReference type="EMBL" id="AYRZ02000008">
    <property type="protein sequence ID" value="PHT74857.1"/>
    <property type="molecule type" value="Genomic_DNA"/>
</dbReference>